<reference evidence="3 4" key="1">
    <citation type="submission" date="2021-06" db="EMBL/GenBank/DDBJ databases">
        <title>Genome-based taxonomic framework of Microbacterium strains isolated from marine environment, the description of four new species and reclassification of four preexisting species.</title>
        <authorList>
            <person name="Lee S.D."/>
            <person name="Kim S.-M."/>
            <person name="Byeon Y.-S."/>
            <person name="Yang H.L."/>
            <person name="Kim I.S."/>
        </authorList>
    </citation>
    <scope>NUCLEOTIDE SEQUENCE [LARGE SCALE GENOMIC DNA]</scope>
    <source>
        <strain evidence="3 4">SSW1-51</strain>
    </source>
</reference>
<evidence type="ECO:0000256" key="2">
    <source>
        <dbReference type="SAM" id="Phobius"/>
    </source>
</evidence>
<evidence type="ECO:0000313" key="3">
    <source>
        <dbReference type="EMBL" id="UPL11353.1"/>
    </source>
</evidence>
<evidence type="ECO:0000256" key="1">
    <source>
        <dbReference type="SAM" id="MobiDB-lite"/>
    </source>
</evidence>
<sequence>MPSAGGDDELRALQRKAYARDGALTAAEAARLAALEELRRAGRADASGVPARDAAACDTGPASDASTASASGADAVSGGGPGDASPESADGSDPGAGVDSEFSGRTDATGVLGTLRNRRPLVLALAAVLLVAVGVGIGWAAFGRSAAPAVALTAEQQVWHNDLVASGVYDPGSVRALAVEDDVVIWTATQEQRARICLVLGSGKSTMPSCGPAEQVENTGLYGSLTLGADEERQRQVSAQLLLTASGEAAVAAASSDYSSTVTGIEYANDEENATAERLAEDGFDPNSIWVAGYDGDIPLWVASRIGEGRQCLIYDGSTAEAPMTCEAAETFGEYGRGLTLEVADADSGAMTRYELPMDTGPMVLVITREGGVAGAGGD</sequence>
<protein>
    <submittedName>
        <fullName evidence="3">Uncharacterized protein</fullName>
    </submittedName>
</protein>
<keyword evidence="2" id="KW-0472">Membrane</keyword>
<gene>
    <name evidence="3" type="ORF">KV394_09600</name>
</gene>
<keyword evidence="2" id="KW-0812">Transmembrane</keyword>
<dbReference type="RefSeq" id="WP_247981330.1">
    <property type="nucleotide sequence ID" value="NZ_CP078076.1"/>
</dbReference>
<organism evidence="3 4">
    <name type="scientific">Microbacterium sufflavum</name>
    <dbReference type="NCBI Taxonomy" id="2851649"/>
    <lineage>
        <taxon>Bacteria</taxon>
        <taxon>Bacillati</taxon>
        <taxon>Actinomycetota</taxon>
        <taxon>Actinomycetes</taxon>
        <taxon>Micrococcales</taxon>
        <taxon>Microbacteriaceae</taxon>
        <taxon>Microbacterium</taxon>
    </lineage>
</organism>
<feature type="compositionally biased region" description="Low complexity" evidence="1">
    <location>
        <begin position="60"/>
        <end position="76"/>
    </location>
</feature>
<keyword evidence="4" id="KW-1185">Reference proteome</keyword>
<dbReference type="Proteomes" id="UP000831467">
    <property type="component" value="Chromosome"/>
</dbReference>
<name>A0ABY4IJ80_9MICO</name>
<feature type="transmembrane region" description="Helical" evidence="2">
    <location>
        <begin position="121"/>
        <end position="142"/>
    </location>
</feature>
<evidence type="ECO:0000313" key="4">
    <source>
        <dbReference type="Proteomes" id="UP000831467"/>
    </source>
</evidence>
<keyword evidence="2" id="KW-1133">Transmembrane helix</keyword>
<accession>A0ABY4IJ80</accession>
<feature type="region of interest" description="Disordered" evidence="1">
    <location>
        <begin position="42"/>
        <end position="104"/>
    </location>
</feature>
<proteinExistence type="predicted"/>
<dbReference type="EMBL" id="CP078076">
    <property type="protein sequence ID" value="UPL11353.1"/>
    <property type="molecule type" value="Genomic_DNA"/>
</dbReference>